<protein>
    <submittedName>
        <fullName evidence="1">Uncharacterized protein</fullName>
    </submittedName>
</protein>
<name>A0ABQ9D384_9PASS</name>
<organism evidence="1 2">
    <name type="scientific">Willisornis vidua</name>
    <name type="common">Xingu scale-backed antbird</name>
    <dbReference type="NCBI Taxonomy" id="1566151"/>
    <lineage>
        <taxon>Eukaryota</taxon>
        <taxon>Metazoa</taxon>
        <taxon>Chordata</taxon>
        <taxon>Craniata</taxon>
        <taxon>Vertebrata</taxon>
        <taxon>Euteleostomi</taxon>
        <taxon>Archelosauria</taxon>
        <taxon>Archosauria</taxon>
        <taxon>Dinosauria</taxon>
        <taxon>Saurischia</taxon>
        <taxon>Theropoda</taxon>
        <taxon>Coelurosauria</taxon>
        <taxon>Aves</taxon>
        <taxon>Neognathae</taxon>
        <taxon>Neoaves</taxon>
        <taxon>Telluraves</taxon>
        <taxon>Australaves</taxon>
        <taxon>Passeriformes</taxon>
        <taxon>Thamnophilidae</taxon>
        <taxon>Willisornis</taxon>
    </lineage>
</organism>
<accession>A0ABQ9D384</accession>
<reference evidence="1" key="1">
    <citation type="submission" date="2019-10" db="EMBL/GenBank/DDBJ databases">
        <authorList>
            <person name="Soares A.E.R."/>
            <person name="Aleixo A."/>
            <person name="Schneider P."/>
            <person name="Miyaki C.Y."/>
            <person name="Schneider M.P."/>
            <person name="Mello C."/>
            <person name="Vasconcelos A.T.R."/>
        </authorList>
    </citation>
    <scope>NUCLEOTIDE SEQUENCE</scope>
    <source>
        <tissue evidence="1">Muscle</tissue>
    </source>
</reference>
<gene>
    <name evidence="1" type="ORF">WISP_102856</name>
</gene>
<sequence length="156" mass="17025">MPAWNVGQGSAGCETFSRSVLRTGSVLYARSGSSAASHTDCLGAPPACTQAPVWNTTIQNSVSLPVLSTGEATPKSCVQFWAPLYKKDIEVPGACLEKGNEDSKGLEHTSDEDWLRKLRVFSLEKRRLRKDLIALYSYLKGGCKKVRVSLFSDVNK</sequence>
<keyword evidence="2" id="KW-1185">Reference proteome</keyword>
<comment type="caution">
    <text evidence="1">The sequence shown here is derived from an EMBL/GenBank/DDBJ whole genome shotgun (WGS) entry which is preliminary data.</text>
</comment>
<dbReference type="Proteomes" id="UP001145742">
    <property type="component" value="Unassembled WGS sequence"/>
</dbReference>
<dbReference type="EMBL" id="WHWB01034324">
    <property type="protein sequence ID" value="KAJ7411372.1"/>
    <property type="molecule type" value="Genomic_DNA"/>
</dbReference>
<proteinExistence type="predicted"/>
<evidence type="ECO:0000313" key="2">
    <source>
        <dbReference type="Proteomes" id="UP001145742"/>
    </source>
</evidence>
<evidence type="ECO:0000313" key="1">
    <source>
        <dbReference type="EMBL" id="KAJ7411372.1"/>
    </source>
</evidence>